<dbReference type="Gene3D" id="3.40.50.150">
    <property type="entry name" value="Vaccinia Virus protein VP39"/>
    <property type="match status" value="1"/>
</dbReference>
<dbReference type="Pfam" id="PF12847">
    <property type="entry name" value="Methyltransf_18"/>
    <property type="match status" value="1"/>
</dbReference>
<keyword evidence="1" id="KW-0808">Transferase</keyword>
<reference evidence="1 2" key="1">
    <citation type="submission" date="2019-08" db="EMBL/GenBank/DDBJ databases">
        <title>In-depth cultivation of the pig gut microbiome towards novel bacterial diversity and tailored functional studies.</title>
        <authorList>
            <person name="Wylensek D."/>
            <person name="Hitch T.C.A."/>
            <person name="Clavel T."/>
        </authorList>
    </citation>
    <scope>NUCLEOTIDE SEQUENCE [LARGE SCALE GENOMIC DNA]</scope>
    <source>
        <strain evidence="1 2">WCA3-601-WT-6H</strain>
    </source>
</reference>
<protein>
    <submittedName>
        <fullName evidence="1">SAM-dependent methyltransferase</fullName>
    </submittedName>
</protein>
<dbReference type="EMBL" id="VUMU01000001">
    <property type="protein sequence ID" value="MST56890.1"/>
    <property type="molecule type" value="Genomic_DNA"/>
</dbReference>
<keyword evidence="1" id="KW-0489">Methyltransferase</keyword>
<proteinExistence type="predicted"/>
<dbReference type="RefSeq" id="WP_148445343.1">
    <property type="nucleotide sequence ID" value="NZ_VUMU01000001.1"/>
</dbReference>
<name>A0A6L5YFQ4_9FIRM</name>
<organism evidence="1 2">
    <name type="scientific">Waltera intestinalis</name>
    <dbReference type="NCBI Taxonomy" id="2606635"/>
    <lineage>
        <taxon>Bacteria</taxon>
        <taxon>Bacillati</taxon>
        <taxon>Bacillota</taxon>
        <taxon>Clostridia</taxon>
        <taxon>Lachnospirales</taxon>
        <taxon>Lachnospiraceae</taxon>
        <taxon>Waltera</taxon>
    </lineage>
</organism>
<dbReference type="PANTHER" id="PTHR38451">
    <property type="entry name" value="TRNA (ADENINE(22)-N(1))-METHYLTRANSFERASE"/>
    <property type="match status" value="1"/>
</dbReference>
<comment type="caution">
    <text evidence="1">The sequence shown here is derived from an EMBL/GenBank/DDBJ whole genome shotgun (WGS) entry which is preliminary data.</text>
</comment>
<dbReference type="AlphaFoldDB" id="A0A6L5YFQ4"/>
<dbReference type="GO" id="GO:0032259">
    <property type="term" value="P:methylation"/>
    <property type="evidence" value="ECO:0007669"/>
    <property type="project" value="UniProtKB-KW"/>
</dbReference>
<evidence type="ECO:0000313" key="2">
    <source>
        <dbReference type="Proteomes" id="UP000476055"/>
    </source>
</evidence>
<dbReference type="GO" id="GO:0160105">
    <property type="term" value="F:tRNA (adenine(22)-N1)-methyltransferase activity"/>
    <property type="evidence" value="ECO:0007669"/>
    <property type="project" value="InterPro"/>
</dbReference>
<dbReference type="SUPFAM" id="SSF53335">
    <property type="entry name" value="S-adenosyl-L-methionine-dependent methyltransferases"/>
    <property type="match status" value="1"/>
</dbReference>
<dbReference type="Proteomes" id="UP000476055">
    <property type="component" value="Unassembled WGS sequence"/>
</dbReference>
<gene>
    <name evidence="1" type="ORF">FYJ59_01270</name>
</gene>
<dbReference type="PIRSF" id="PIRSF018637">
    <property type="entry name" value="TrmK"/>
    <property type="match status" value="1"/>
</dbReference>
<evidence type="ECO:0000313" key="1">
    <source>
        <dbReference type="EMBL" id="MST56890.1"/>
    </source>
</evidence>
<dbReference type="InterPro" id="IPR006901">
    <property type="entry name" value="TrmK"/>
</dbReference>
<keyword evidence="2" id="KW-1185">Reference proteome</keyword>
<dbReference type="InterPro" id="IPR029063">
    <property type="entry name" value="SAM-dependent_MTases_sf"/>
</dbReference>
<sequence>MAEIILSNRMQALTDMVTPGTVITDVGCDHGFVSVYLVQKGISPRVIAMDVRSGPLEHAREHIREYGLEDRIETRLSDGLHSLKTGEAAGMICAGMGGPLMEKILTEGREQAKGFRELILQPQSEIPHFRTFLMEEGYLLMDENIIYEEGKYYFMMKVRWLGEMSEDAVRAQVRESWKADDAASGLAGQLGPILLYRKCPLLLNYVEWQLAEHRKIAKRLEQEADAANPKTMRRRQEIAEETALLTRALEWYDNGKEPDCI</sequence>
<accession>A0A6L5YFQ4</accession>
<dbReference type="PANTHER" id="PTHR38451:SF1">
    <property type="entry name" value="TRNA (ADENINE(22)-N(1))-METHYLTRANSFERASE"/>
    <property type="match status" value="1"/>
</dbReference>